<accession>A0A0H3I6J0</accession>
<reference evidence="5" key="3">
    <citation type="submission" date="2023-07" db="EMBL/GenBank/DDBJ databases">
        <title>Identification of Pectobacterium versatile causing blackleg of potato from New York State with a whole genome sequencing approach.</title>
        <authorList>
            <person name="Ma X."/>
            <person name="Swingle B."/>
        </authorList>
    </citation>
    <scope>NUCLEOTIDE SEQUENCE [LARGE SCALE GENOMIC DNA]</scope>
    <source>
        <strain evidence="5">NY1588A</strain>
    </source>
</reference>
<dbReference type="KEGG" id="pec:W5S_2335"/>
<evidence type="ECO:0000313" key="2">
    <source>
        <dbReference type="EMBL" id="AFI90423.1"/>
    </source>
</evidence>
<protein>
    <submittedName>
        <fullName evidence="3">DUF2384 domain-containing protein</fullName>
    </submittedName>
</protein>
<reference evidence="2" key="2">
    <citation type="submission" date="2012-03" db="EMBL/GenBank/DDBJ databases">
        <authorList>
            <person name="Koskinen P."/>
            <person name="Laine P."/>
            <person name="Niemi O."/>
            <person name="Nykyri J."/>
            <person name="Harjunpaa H."/>
            <person name="Auvinen P."/>
            <person name="Paulin L."/>
            <person name="Pirhonen M."/>
            <person name="Palva T."/>
            <person name="Holm L."/>
        </authorList>
    </citation>
    <scope>NUCLEOTIDE SEQUENCE</scope>
    <source>
        <strain evidence="2">SCC3193</strain>
    </source>
</reference>
<evidence type="ECO:0000313" key="4">
    <source>
        <dbReference type="Proteomes" id="UP000008044"/>
    </source>
</evidence>
<organism evidence="2 4">
    <name type="scientific">Pectobacterium parmentieri</name>
    <dbReference type="NCBI Taxonomy" id="1905730"/>
    <lineage>
        <taxon>Bacteria</taxon>
        <taxon>Pseudomonadati</taxon>
        <taxon>Pseudomonadota</taxon>
        <taxon>Gammaproteobacteria</taxon>
        <taxon>Enterobacterales</taxon>
        <taxon>Pectobacteriaceae</taxon>
        <taxon>Pectobacterium</taxon>
    </lineage>
</organism>
<dbReference type="InterPro" id="IPR024467">
    <property type="entry name" value="Xre/MbcA/ParS-like_toxin-bd"/>
</dbReference>
<feature type="domain" description="Antitoxin Xre/MbcA/ParS-like toxin-binding" evidence="1">
    <location>
        <begin position="54"/>
        <end position="104"/>
    </location>
</feature>
<dbReference type="AlphaFoldDB" id="A0A0H3I6J0"/>
<dbReference type="EMBL" id="WABS01000101">
    <property type="protein sequence ID" value="MBI0557428.1"/>
    <property type="molecule type" value="Genomic_DNA"/>
</dbReference>
<dbReference type="RefSeq" id="WP_014700004.1">
    <property type="nucleotide sequence ID" value="NC_017845.1"/>
</dbReference>
<dbReference type="PATRIC" id="fig|1166016.3.peg.2351"/>
<dbReference type="HOGENOM" id="CLU_2207515_0_0_6"/>
<dbReference type="Pfam" id="PF09722">
    <property type="entry name" value="Xre_MbcA_ParS_C"/>
    <property type="match status" value="1"/>
</dbReference>
<proteinExistence type="predicted"/>
<name>A0A0H3I6J0_PECPM</name>
<dbReference type="Proteomes" id="UP000008044">
    <property type="component" value="Chromosome"/>
</dbReference>
<keyword evidence="5" id="KW-1185">Reference proteome</keyword>
<reference evidence="2 4" key="1">
    <citation type="journal article" date="2012" name="J. Bacteriol.">
        <title>Genome sequence of Pectobacterium sp. strain SCC3193.</title>
        <authorList>
            <person name="Koskinen J.P."/>
            <person name="Laine P."/>
            <person name="Niemi O."/>
            <person name="Nykyri J."/>
            <person name="Harjunpaa H."/>
            <person name="Auvinen P."/>
            <person name="Paulin L."/>
            <person name="Pirhonen M."/>
            <person name="Palva T."/>
            <person name="Holm L."/>
        </authorList>
    </citation>
    <scope>NUCLEOTIDE SEQUENCE [LARGE SCALE GENOMIC DNA]</scope>
    <source>
        <strain evidence="2 4">SCC3193</strain>
    </source>
</reference>
<dbReference type="STRING" id="1905730.W5S_2335"/>
<dbReference type="EMBL" id="CP003415">
    <property type="protein sequence ID" value="AFI90423.1"/>
    <property type="molecule type" value="Genomic_DNA"/>
</dbReference>
<reference evidence="3" key="4">
    <citation type="submission" date="2024-05" db="EMBL/GenBank/DDBJ databases">
        <title>Identification of Pectobacterium versatile causing blackleg of potato from New York State with a whole genome sequencing approach.</title>
        <authorList>
            <person name="Ma X."/>
            <person name="Swingle B."/>
        </authorList>
    </citation>
    <scope>NUCLEOTIDE SEQUENCE</scope>
    <source>
        <strain evidence="3">NY1588A</strain>
    </source>
</reference>
<evidence type="ECO:0000313" key="3">
    <source>
        <dbReference type="EMBL" id="MBI0557428.1"/>
    </source>
</evidence>
<sequence length="107" mass="11814">MSISERNPAVHDISSLKQMGSLERKTYEMAQLKKSFVDAVGSDSLRVPVVSERAVELFEGDVASAEKWLTEPNRALGWKSPAEVLSSKSGIDGVLRLITQLQHGVYR</sequence>
<dbReference type="Proteomes" id="UP001194579">
    <property type="component" value="Unassembled WGS sequence"/>
</dbReference>
<evidence type="ECO:0000259" key="1">
    <source>
        <dbReference type="Pfam" id="PF09722"/>
    </source>
</evidence>
<dbReference type="eggNOG" id="COG5642">
    <property type="taxonomic scope" value="Bacteria"/>
</dbReference>
<gene>
    <name evidence="2" type="ordered locus">W5S_2335</name>
    <name evidence="3" type="ORF">F6Q06_23600</name>
</gene>
<evidence type="ECO:0000313" key="5">
    <source>
        <dbReference type="Proteomes" id="UP001194579"/>
    </source>
</evidence>